<reference evidence="2 3" key="1">
    <citation type="submission" date="2024-02" db="EMBL/GenBank/DDBJ databases">
        <title>Roseovarius strain W115 nov., isolated from a marine algae.</title>
        <authorList>
            <person name="Lee M.W."/>
            <person name="Lee J.K."/>
            <person name="Kim J.M."/>
            <person name="Choi D.G."/>
            <person name="Baek J.H."/>
            <person name="Bayburt H."/>
            <person name="Jung J.J."/>
            <person name="Han D.M."/>
            <person name="Jeon C.O."/>
        </authorList>
    </citation>
    <scope>NUCLEOTIDE SEQUENCE [LARGE SCALE GENOMIC DNA]</scope>
    <source>
        <strain evidence="2 3">W115</strain>
    </source>
</reference>
<evidence type="ECO:0000259" key="1">
    <source>
        <dbReference type="Pfam" id="PF10135"/>
    </source>
</evidence>
<name>A0ABZ2TIV1_9RHOB</name>
<feature type="domain" description="Flagellar protein FlgJ N-terminal" evidence="1">
    <location>
        <begin position="114"/>
        <end position="162"/>
    </location>
</feature>
<accession>A0ABZ2TIV1</accession>
<sequence length="171" mass="18438">MPRKSPLGTPSETTSAAEDRVSAPVLAKRWFIRICNMSASADFFLSAANIAKHSYQFFTALGSNADQFQAIRVKYVTEILQVNPISKTSTANISRTEDIKLAAEKLEATFLAEMLKAAGFGEQENSFSGGSGEDQFASFHRQVIADQIAAAGGVGLTEHIMRALMETENGA</sequence>
<evidence type="ECO:0000313" key="3">
    <source>
        <dbReference type="Proteomes" id="UP001281305"/>
    </source>
</evidence>
<organism evidence="2 3">
    <name type="scientific">Roseovarius rhodophyticola</name>
    <dbReference type="NCBI Taxonomy" id="3080827"/>
    <lineage>
        <taxon>Bacteria</taxon>
        <taxon>Pseudomonadati</taxon>
        <taxon>Pseudomonadota</taxon>
        <taxon>Alphaproteobacteria</taxon>
        <taxon>Rhodobacterales</taxon>
        <taxon>Roseobacteraceae</taxon>
        <taxon>Roseovarius</taxon>
    </lineage>
</organism>
<keyword evidence="3" id="KW-1185">Reference proteome</keyword>
<dbReference type="Proteomes" id="UP001281305">
    <property type="component" value="Chromosome"/>
</dbReference>
<dbReference type="RefSeq" id="WP_317056375.1">
    <property type="nucleotide sequence ID" value="NZ_CP146606.1"/>
</dbReference>
<dbReference type="Pfam" id="PF10135">
    <property type="entry name" value="Rod-binding"/>
    <property type="match status" value="1"/>
</dbReference>
<dbReference type="EMBL" id="CP146606">
    <property type="protein sequence ID" value="WYK19670.1"/>
    <property type="molecule type" value="Genomic_DNA"/>
</dbReference>
<proteinExistence type="predicted"/>
<gene>
    <name evidence="2" type="ORF">RZS32_007380</name>
</gene>
<dbReference type="InterPro" id="IPR019301">
    <property type="entry name" value="Flagellar_prot_FlgJ_N"/>
</dbReference>
<evidence type="ECO:0000313" key="2">
    <source>
        <dbReference type="EMBL" id="WYK19670.1"/>
    </source>
</evidence>
<protein>
    <submittedName>
        <fullName evidence="2">Rod-binding protein</fullName>
    </submittedName>
</protein>